<evidence type="ECO:0000256" key="1">
    <source>
        <dbReference type="ARBA" id="ARBA00022679"/>
    </source>
</evidence>
<dbReference type="GO" id="GO:0005524">
    <property type="term" value="F:ATP binding"/>
    <property type="evidence" value="ECO:0007669"/>
    <property type="project" value="UniProtKB-UniRule"/>
</dbReference>
<name>A0A518HJ09_9BACT</name>
<accession>A0A518HJ09</accession>
<dbReference type="EC" id="2.7.11.1" evidence="9"/>
<dbReference type="InterPro" id="IPR017441">
    <property type="entry name" value="Protein_kinase_ATP_BS"/>
</dbReference>
<evidence type="ECO:0000313" key="9">
    <source>
        <dbReference type="EMBL" id="QDV40844.1"/>
    </source>
</evidence>
<keyword evidence="10" id="KW-1185">Reference proteome</keyword>
<feature type="transmembrane region" description="Helical" evidence="7">
    <location>
        <begin position="395"/>
        <end position="413"/>
    </location>
</feature>
<dbReference type="InterPro" id="IPR011009">
    <property type="entry name" value="Kinase-like_dom_sf"/>
</dbReference>
<dbReference type="Gene3D" id="1.10.510.10">
    <property type="entry name" value="Transferase(Phosphotransferase) domain 1"/>
    <property type="match status" value="1"/>
</dbReference>
<evidence type="ECO:0000256" key="4">
    <source>
        <dbReference type="ARBA" id="ARBA00022840"/>
    </source>
</evidence>
<sequence>MARVVREAGFNEVNDPTIQYPIHQPSSSVDPWHASEQSESESQSDGWKGRVIGEYEIQRLIGQGAYGHVYHAMHRWLKLPVAIKVLQHVDTNDRQSLDRFQREAQIAARLRHPNLVRCTDGGIVGEKTFLVTDFVDGVDLRTLVRRLGPLTVAEASEIIRQTAVALQFIVDNHTIHRDIKPANIMLDSTGNVRVLDLGLARCAITGETLTETGQIMGTLDYIAPEQAVDSRHVDFRADLYSLGCTFYFLLTGQAPFSSSENSSLASKILAHLESDPPPIKQFRRDVPRPLIALINQMLDKSPELRPDSFRSVCGALAPYAQRDNLEGLLTRTGDHANRTGRQAPKRVSRWAEQMVEGITAAVITLLRFTLVVLGFLDRKSRRTGQKPSYHFSFRWLKSAMALGALGFVIWFSGIEIVPAESFTGSLFETRTNEPSSIKHSPFTPVQSPTHGQPPTGEALPQTHRPPHLQPPHLQPPAHPRQPHGPVPPRPPAPSQGVQYNEYQ</sequence>
<dbReference type="Proteomes" id="UP000319004">
    <property type="component" value="Chromosome"/>
</dbReference>
<dbReference type="PANTHER" id="PTHR43289">
    <property type="entry name" value="MITOGEN-ACTIVATED PROTEIN KINASE KINASE KINASE 20-RELATED"/>
    <property type="match status" value="1"/>
</dbReference>
<feature type="compositionally biased region" description="Pro residues" evidence="6">
    <location>
        <begin position="467"/>
        <end position="493"/>
    </location>
</feature>
<feature type="transmembrane region" description="Helical" evidence="7">
    <location>
        <begin position="354"/>
        <end position="375"/>
    </location>
</feature>
<proteinExistence type="predicted"/>
<evidence type="ECO:0000256" key="6">
    <source>
        <dbReference type="SAM" id="MobiDB-lite"/>
    </source>
</evidence>
<evidence type="ECO:0000256" key="2">
    <source>
        <dbReference type="ARBA" id="ARBA00022741"/>
    </source>
</evidence>
<dbReference type="EMBL" id="CP037423">
    <property type="protein sequence ID" value="QDV40844.1"/>
    <property type="molecule type" value="Genomic_DNA"/>
</dbReference>
<dbReference type="InterPro" id="IPR000719">
    <property type="entry name" value="Prot_kinase_dom"/>
</dbReference>
<dbReference type="GO" id="GO:0004674">
    <property type="term" value="F:protein serine/threonine kinase activity"/>
    <property type="evidence" value="ECO:0007669"/>
    <property type="project" value="UniProtKB-EC"/>
</dbReference>
<feature type="binding site" evidence="5">
    <location>
        <position position="84"/>
    </location>
    <ligand>
        <name>ATP</name>
        <dbReference type="ChEBI" id="CHEBI:30616"/>
    </ligand>
</feature>
<keyword evidence="7" id="KW-0472">Membrane</keyword>
<reference evidence="9 10" key="1">
    <citation type="submission" date="2019-03" db="EMBL/GenBank/DDBJ databases">
        <title>Deep-cultivation of Planctomycetes and their phenomic and genomic characterization uncovers novel biology.</title>
        <authorList>
            <person name="Wiegand S."/>
            <person name="Jogler M."/>
            <person name="Boedeker C."/>
            <person name="Pinto D."/>
            <person name="Vollmers J."/>
            <person name="Rivas-Marin E."/>
            <person name="Kohn T."/>
            <person name="Peeters S.H."/>
            <person name="Heuer A."/>
            <person name="Rast P."/>
            <person name="Oberbeckmann S."/>
            <person name="Bunk B."/>
            <person name="Jeske O."/>
            <person name="Meyerdierks A."/>
            <person name="Storesund J.E."/>
            <person name="Kallscheuer N."/>
            <person name="Luecker S."/>
            <person name="Lage O.M."/>
            <person name="Pohl T."/>
            <person name="Merkel B.J."/>
            <person name="Hornburger P."/>
            <person name="Mueller R.-W."/>
            <person name="Bruemmer F."/>
            <person name="Labrenz M."/>
            <person name="Spormann A.M."/>
            <person name="Op den Camp H."/>
            <person name="Overmann J."/>
            <person name="Amann R."/>
            <person name="Jetten M.S.M."/>
            <person name="Mascher T."/>
            <person name="Medema M.H."/>
            <person name="Devos D.P."/>
            <person name="Kaster A.-K."/>
            <person name="Ovreas L."/>
            <person name="Rohde M."/>
            <person name="Galperin M.Y."/>
            <person name="Jogler C."/>
        </authorList>
    </citation>
    <scope>NUCLEOTIDE SEQUENCE [LARGE SCALE GENOMIC DNA]</scope>
    <source>
        <strain evidence="9 10">Enr13</strain>
    </source>
</reference>
<keyword evidence="7" id="KW-0812">Transmembrane</keyword>
<feature type="domain" description="Protein kinase" evidence="8">
    <location>
        <begin position="55"/>
        <end position="320"/>
    </location>
</feature>
<dbReference type="OrthoDB" id="6111975at2"/>
<keyword evidence="4 5" id="KW-0067">ATP-binding</keyword>
<keyword evidence="3 9" id="KW-0418">Kinase</keyword>
<feature type="compositionally biased region" description="Low complexity" evidence="6">
    <location>
        <begin position="494"/>
        <end position="503"/>
    </location>
</feature>
<evidence type="ECO:0000256" key="5">
    <source>
        <dbReference type="PROSITE-ProRule" id="PRU10141"/>
    </source>
</evidence>
<protein>
    <submittedName>
        <fullName evidence="9">Serine/threonine-protein kinase PknB</fullName>
        <ecNumber evidence="9">2.7.11.1</ecNumber>
    </submittedName>
</protein>
<keyword evidence="1 9" id="KW-0808">Transferase</keyword>
<feature type="compositionally biased region" description="Low complexity" evidence="6">
    <location>
        <begin position="35"/>
        <end position="44"/>
    </location>
</feature>
<feature type="region of interest" description="Disordered" evidence="6">
    <location>
        <begin position="431"/>
        <end position="503"/>
    </location>
</feature>
<dbReference type="PANTHER" id="PTHR43289:SF6">
    <property type="entry name" value="SERINE_THREONINE-PROTEIN KINASE NEKL-3"/>
    <property type="match status" value="1"/>
</dbReference>
<evidence type="ECO:0000313" key="10">
    <source>
        <dbReference type="Proteomes" id="UP000319004"/>
    </source>
</evidence>
<dbReference type="CDD" id="cd14014">
    <property type="entry name" value="STKc_PknB_like"/>
    <property type="match status" value="1"/>
</dbReference>
<keyword evidence="2 5" id="KW-0547">Nucleotide-binding</keyword>
<dbReference type="Pfam" id="PF00069">
    <property type="entry name" value="Pkinase"/>
    <property type="match status" value="1"/>
</dbReference>
<feature type="region of interest" description="Disordered" evidence="6">
    <location>
        <begin position="16"/>
        <end position="46"/>
    </location>
</feature>
<gene>
    <name evidence="9" type="primary">pknB_3</name>
    <name evidence="9" type="ORF">Enr13x_06800</name>
</gene>
<evidence type="ECO:0000256" key="7">
    <source>
        <dbReference type="SAM" id="Phobius"/>
    </source>
</evidence>
<dbReference type="KEGG" id="snep:Enr13x_06800"/>
<dbReference type="PROSITE" id="PS50011">
    <property type="entry name" value="PROTEIN_KINASE_DOM"/>
    <property type="match status" value="1"/>
</dbReference>
<evidence type="ECO:0000256" key="3">
    <source>
        <dbReference type="ARBA" id="ARBA00022777"/>
    </source>
</evidence>
<organism evidence="9 10">
    <name type="scientific">Stieleria neptunia</name>
    <dbReference type="NCBI Taxonomy" id="2527979"/>
    <lineage>
        <taxon>Bacteria</taxon>
        <taxon>Pseudomonadati</taxon>
        <taxon>Planctomycetota</taxon>
        <taxon>Planctomycetia</taxon>
        <taxon>Pirellulales</taxon>
        <taxon>Pirellulaceae</taxon>
        <taxon>Stieleria</taxon>
    </lineage>
</organism>
<feature type="compositionally biased region" description="Polar residues" evidence="6">
    <location>
        <begin position="431"/>
        <end position="452"/>
    </location>
</feature>
<evidence type="ECO:0000259" key="8">
    <source>
        <dbReference type="PROSITE" id="PS50011"/>
    </source>
</evidence>
<keyword evidence="7" id="KW-1133">Transmembrane helix</keyword>
<dbReference type="SUPFAM" id="SSF56112">
    <property type="entry name" value="Protein kinase-like (PK-like)"/>
    <property type="match status" value="1"/>
</dbReference>
<dbReference type="PROSITE" id="PS00107">
    <property type="entry name" value="PROTEIN_KINASE_ATP"/>
    <property type="match status" value="1"/>
</dbReference>
<dbReference type="AlphaFoldDB" id="A0A518HJ09"/>
<dbReference type="SMART" id="SM00220">
    <property type="entry name" value="S_TKc"/>
    <property type="match status" value="1"/>
</dbReference>
<dbReference type="Gene3D" id="3.30.200.20">
    <property type="entry name" value="Phosphorylase Kinase, domain 1"/>
    <property type="match status" value="1"/>
</dbReference>